<sequence length="431" mass="47297">MFKTNTVFETTFSVPQNPFSAAGRAVLIEQQKEALALEETQGTICAQTVGAEALGFMSTTTTIHDMEEISRVLVGGDAPINFWGGSYGTIVGAYLANMLPHKAGKILIDGVVPADMWANEHYDSQVLLRLLLTDSEKTYQLYLTECFKAGPDHCALASTADSGAKDIEKRIDDFVDKLQEQPMRVTNYTRPGYLTSGGVRSTFFIALQMPEMWVTYAEMLASAINDADGAPLMRMIARRYMDPAPGPDPDGYIETGQSELLRLAISCGDARSYQKGEKWPTAEDIVDNILVTLGKFPRFGATVHLMEQHGGCHFWPGTGVGPTRFTGPFNKTLATPMLLVANTHDPITPYASAKIVQETMGDSARLLFQGTAGHSYLAPTTECATRVIRSYFADGVVPEVPETWCEREVENYFIDQRDIAVNPSVMSRMLG</sequence>
<accession>A0AAD7GMM1</accession>
<keyword evidence="3" id="KW-1185">Reference proteome</keyword>
<dbReference type="SUPFAM" id="SSF53474">
    <property type="entry name" value="alpha/beta-Hydrolases"/>
    <property type="match status" value="1"/>
</dbReference>
<evidence type="ECO:0000313" key="3">
    <source>
        <dbReference type="Proteomes" id="UP001221757"/>
    </source>
</evidence>
<dbReference type="InterPro" id="IPR013595">
    <property type="entry name" value="Pept_S33_TAP-like_C"/>
</dbReference>
<protein>
    <submittedName>
        <fullName evidence="2">TAP-like protein-domain-containing protein</fullName>
    </submittedName>
</protein>
<organism evidence="2 3">
    <name type="scientific">Mycena rosella</name>
    <name type="common">Pink bonnet</name>
    <name type="synonym">Agaricus rosellus</name>
    <dbReference type="NCBI Taxonomy" id="1033263"/>
    <lineage>
        <taxon>Eukaryota</taxon>
        <taxon>Fungi</taxon>
        <taxon>Dikarya</taxon>
        <taxon>Basidiomycota</taxon>
        <taxon>Agaricomycotina</taxon>
        <taxon>Agaricomycetes</taxon>
        <taxon>Agaricomycetidae</taxon>
        <taxon>Agaricales</taxon>
        <taxon>Marasmiineae</taxon>
        <taxon>Mycenaceae</taxon>
        <taxon>Mycena</taxon>
    </lineage>
</organism>
<gene>
    <name evidence="2" type="ORF">B0H17DRAFT_456756</name>
</gene>
<name>A0AAD7GMM1_MYCRO</name>
<evidence type="ECO:0000259" key="1">
    <source>
        <dbReference type="Pfam" id="PF08386"/>
    </source>
</evidence>
<dbReference type="Gene3D" id="3.40.50.1820">
    <property type="entry name" value="alpha/beta hydrolase"/>
    <property type="match status" value="1"/>
</dbReference>
<comment type="caution">
    <text evidence="2">The sequence shown here is derived from an EMBL/GenBank/DDBJ whole genome shotgun (WGS) entry which is preliminary data.</text>
</comment>
<dbReference type="EMBL" id="JARKIE010000040">
    <property type="protein sequence ID" value="KAJ7694852.1"/>
    <property type="molecule type" value="Genomic_DNA"/>
</dbReference>
<proteinExistence type="predicted"/>
<dbReference type="AlphaFoldDB" id="A0AAD7GMM1"/>
<feature type="domain" description="Peptidase S33 tripeptidyl aminopeptidase-like C-terminal" evidence="1">
    <location>
        <begin position="306"/>
        <end position="399"/>
    </location>
</feature>
<dbReference type="Proteomes" id="UP001221757">
    <property type="component" value="Unassembled WGS sequence"/>
</dbReference>
<evidence type="ECO:0000313" key="2">
    <source>
        <dbReference type="EMBL" id="KAJ7694852.1"/>
    </source>
</evidence>
<dbReference type="Pfam" id="PF08386">
    <property type="entry name" value="Abhydrolase_4"/>
    <property type="match status" value="1"/>
</dbReference>
<reference evidence="2" key="1">
    <citation type="submission" date="2023-03" db="EMBL/GenBank/DDBJ databases">
        <title>Massive genome expansion in bonnet fungi (Mycena s.s.) driven by repeated elements and novel gene families across ecological guilds.</title>
        <authorList>
            <consortium name="Lawrence Berkeley National Laboratory"/>
            <person name="Harder C.B."/>
            <person name="Miyauchi S."/>
            <person name="Viragh M."/>
            <person name="Kuo A."/>
            <person name="Thoen E."/>
            <person name="Andreopoulos B."/>
            <person name="Lu D."/>
            <person name="Skrede I."/>
            <person name="Drula E."/>
            <person name="Henrissat B."/>
            <person name="Morin E."/>
            <person name="Kohler A."/>
            <person name="Barry K."/>
            <person name="LaButti K."/>
            <person name="Morin E."/>
            <person name="Salamov A."/>
            <person name="Lipzen A."/>
            <person name="Mereny Z."/>
            <person name="Hegedus B."/>
            <person name="Baldrian P."/>
            <person name="Stursova M."/>
            <person name="Weitz H."/>
            <person name="Taylor A."/>
            <person name="Grigoriev I.V."/>
            <person name="Nagy L.G."/>
            <person name="Martin F."/>
            <person name="Kauserud H."/>
        </authorList>
    </citation>
    <scope>NUCLEOTIDE SEQUENCE</scope>
    <source>
        <strain evidence="2">CBHHK067</strain>
    </source>
</reference>
<dbReference type="InterPro" id="IPR029058">
    <property type="entry name" value="AB_hydrolase_fold"/>
</dbReference>